<dbReference type="OrthoDB" id="6363796at2759"/>
<protein>
    <submittedName>
        <fullName evidence="2">Uncharacterized protein</fullName>
    </submittedName>
</protein>
<gene>
    <name evidence="2" type="ORF">E2C01_049808</name>
</gene>
<evidence type="ECO:0000313" key="2">
    <source>
        <dbReference type="EMBL" id="MPC55863.1"/>
    </source>
</evidence>
<reference evidence="2 3" key="1">
    <citation type="submission" date="2019-05" db="EMBL/GenBank/DDBJ databases">
        <title>Another draft genome of Portunus trituberculatus and its Hox gene families provides insights of decapod evolution.</title>
        <authorList>
            <person name="Jeong J.-H."/>
            <person name="Song I."/>
            <person name="Kim S."/>
            <person name="Choi T."/>
            <person name="Kim D."/>
            <person name="Ryu S."/>
            <person name="Kim W."/>
        </authorList>
    </citation>
    <scope>NUCLEOTIDE SEQUENCE [LARGE SCALE GENOMIC DNA]</scope>
    <source>
        <tissue evidence="2">Muscle</tissue>
    </source>
</reference>
<feature type="region of interest" description="Disordered" evidence="1">
    <location>
        <begin position="465"/>
        <end position="575"/>
    </location>
</feature>
<dbReference type="Proteomes" id="UP000324222">
    <property type="component" value="Unassembled WGS sequence"/>
</dbReference>
<keyword evidence="3" id="KW-1185">Reference proteome</keyword>
<dbReference type="AlphaFoldDB" id="A0A5B7GEV1"/>
<feature type="compositionally biased region" description="Basic and acidic residues" evidence="1">
    <location>
        <begin position="491"/>
        <end position="508"/>
    </location>
</feature>
<name>A0A5B7GEV1_PORTR</name>
<organism evidence="2 3">
    <name type="scientific">Portunus trituberculatus</name>
    <name type="common">Swimming crab</name>
    <name type="synonym">Neptunus trituberculatus</name>
    <dbReference type="NCBI Taxonomy" id="210409"/>
    <lineage>
        <taxon>Eukaryota</taxon>
        <taxon>Metazoa</taxon>
        <taxon>Ecdysozoa</taxon>
        <taxon>Arthropoda</taxon>
        <taxon>Crustacea</taxon>
        <taxon>Multicrustacea</taxon>
        <taxon>Malacostraca</taxon>
        <taxon>Eumalacostraca</taxon>
        <taxon>Eucarida</taxon>
        <taxon>Decapoda</taxon>
        <taxon>Pleocyemata</taxon>
        <taxon>Brachyura</taxon>
        <taxon>Eubrachyura</taxon>
        <taxon>Portunoidea</taxon>
        <taxon>Portunidae</taxon>
        <taxon>Portuninae</taxon>
        <taxon>Portunus</taxon>
    </lineage>
</organism>
<feature type="compositionally biased region" description="Basic residues" evidence="1">
    <location>
        <begin position="509"/>
        <end position="519"/>
    </location>
</feature>
<feature type="compositionally biased region" description="Basic and acidic residues" evidence="1">
    <location>
        <begin position="520"/>
        <end position="573"/>
    </location>
</feature>
<evidence type="ECO:0000313" key="3">
    <source>
        <dbReference type="Proteomes" id="UP000324222"/>
    </source>
</evidence>
<accession>A0A5B7GEV1</accession>
<proteinExistence type="predicted"/>
<feature type="compositionally biased region" description="Basic and acidic residues" evidence="1">
    <location>
        <begin position="465"/>
        <end position="477"/>
    </location>
</feature>
<comment type="caution">
    <text evidence="2">The sequence shown here is derived from an EMBL/GenBank/DDBJ whole genome shotgun (WGS) entry which is preliminary data.</text>
</comment>
<dbReference type="EMBL" id="VSRR010013503">
    <property type="protein sequence ID" value="MPC55863.1"/>
    <property type="molecule type" value="Genomic_DNA"/>
</dbReference>
<feature type="region of interest" description="Disordered" evidence="1">
    <location>
        <begin position="587"/>
        <end position="625"/>
    </location>
</feature>
<sequence>MSLLATNDIKEQLHEVTQVILIPNLTLNGIIEVVQREVVKEECPRGILLLCLAGLHGTLVECQVPKECKIAGHSDMQEMVPATKGDSLDPGFPKQLASLKRKLQDTLGRGSSVLFFPVLPVDMTNFNEIAAKHHFDATGHKLEHLSQAGSLHYQLLQQYKKAVEEVNGSSVTYVRLVRFEFSSRGSCRKFTDELLQDGFSPTLDLVERFIVPQLQHAISMSNSLRFQQVALVGDACLAQVVKVQQQKGVEPCSFILQEEPGLRSLIPDSPTVKQLSGMSNALIFLSITLKDLAIPKGESDGKKTHCFLPHDPSKAFDSFLQEALRVDQMLGSLTHHCTIITTPVLILNHQILMKDKARKTSSCEKCTKTSKLVTIAIEQVCKILNQKNGLPVWNLNPALLTNKDDSSSSHQHSKLNSKMLQKAASTWECFLNCSQTCIRVMPKATITSVLQDQKLLTLVIPKTRETSRTHCNKKETQSSHSRHRAQTHCSHNTDKEQTHSRNSRDKKQTHSRSNRNKRVSHSDSGRNKDQIHNSNRNKEQLHNSSSRDKKQTHNKDRKLKDTHSKYEEQKMKSPDALALTALDDITSASSPSRHSNGDLDSISTGNLNFSPSPHPSIINSPEDFVDSFSDESYKDRQINSQTLTCSPDSWKCSSTHEATPLRNPRMRLWSANSRDKPLSPQRFQYTELDEPGHSLYQQRSVTDLCLEAHPFQEGEDPLPEPKDPFPKVEDLFLDVKDPFLGIESQFLGAGDPFLEARDQFLEKGPFPEVVDQIQ</sequence>
<evidence type="ECO:0000256" key="1">
    <source>
        <dbReference type="SAM" id="MobiDB-lite"/>
    </source>
</evidence>